<dbReference type="FunFam" id="3.30.160.60:FF:000446">
    <property type="entry name" value="Zinc finger protein"/>
    <property type="match status" value="1"/>
</dbReference>
<proteinExistence type="predicted"/>
<evidence type="ECO:0000259" key="9">
    <source>
        <dbReference type="PROSITE" id="PS50157"/>
    </source>
</evidence>
<dbReference type="Gene3D" id="3.30.160.60">
    <property type="entry name" value="Classic Zinc Finger"/>
    <property type="match status" value="3"/>
</dbReference>
<dbReference type="GO" id="GO:0000978">
    <property type="term" value="F:RNA polymerase II cis-regulatory region sequence-specific DNA binding"/>
    <property type="evidence" value="ECO:0007669"/>
    <property type="project" value="TreeGrafter"/>
</dbReference>
<keyword evidence="6" id="KW-0238">DNA-binding</keyword>
<dbReference type="PROSITE" id="PS00028">
    <property type="entry name" value="ZINC_FINGER_C2H2_1"/>
    <property type="match status" value="4"/>
</dbReference>
<keyword evidence="5" id="KW-0862">Zinc</keyword>
<keyword evidence="3" id="KW-0677">Repeat</keyword>
<name>G7YH25_CLOSI</name>
<dbReference type="EMBL" id="DF143264">
    <property type="protein sequence ID" value="GAA52258.1"/>
    <property type="molecule type" value="Genomic_DNA"/>
</dbReference>
<keyword evidence="4 8" id="KW-0863">Zinc-finger</keyword>
<dbReference type="GO" id="GO:0003700">
    <property type="term" value="F:DNA-binding transcription factor activity"/>
    <property type="evidence" value="ECO:0007669"/>
    <property type="project" value="TreeGrafter"/>
</dbReference>
<dbReference type="PANTHER" id="PTHR24404">
    <property type="entry name" value="ZINC FINGER PROTEIN"/>
    <property type="match status" value="1"/>
</dbReference>
<evidence type="ECO:0000256" key="4">
    <source>
        <dbReference type="ARBA" id="ARBA00022771"/>
    </source>
</evidence>
<evidence type="ECO:0000313" key="11">
    <source>
        <dbReference type="Proteomes" id="UP000008909"/>
    </source>
</evidence>
<gene>
    <name evidence="10" type="ORF">CLF_107703</name>
</gene>
<dbReference type="Pfam" id="PF00096">
    <property type="entry name" value="zf-C2H2"/>
    <property type="match status" value="2"/>
</dbReference>
<protein>
    <submittedName>
        <fullName evidence="10">KRAB and SCAN domains-containing zinc finger protein</fullName>
    </submittedName>
</protein>
<dbReference type="InterPro" id="IPR050589">
    <property type="entry name" value="Ikaros_C2H2-ZF"/>
</dbReference>
<dbReference type="AlphaFoldDB" id="G7YH25"/>
<dbReference type="InterPro" id="IPR013087">
    <property type="entry name" value="Znf_C2H2_type"/>
</dbReference>
<evidence type="ECO:0000256" key="8">
    <source>
        <dbReference type="PROSITE-ProRule" id="PRU00042"/>
    </source>
</evidence>
<reference key="2">
    <citation type="submission" date="2011-10" db="EMBL/GenBank/DDBJ databases">
        <title>The genome and transcriptome sequence of Clonorchis sinensis provide insights into the carcinogenic liver fluke.</title>
        <authorList>
            <person name="Wang X."/>
            <person name="Huang Y."/>
            <person name="Chen W."/>
            <person name="Liu H."/>
            <person name="Guo L."/>
            <person name="Chen Y."/>
            <person name="Luo F."/>
            <person name="Zhou W."/>
            <person name="Sun J."/>
            <person name="Mao Q."/>
            <person name="Liang P."/>
            <person name="Zhou C."/>
            <person name="Tian Y."/>
            <person name="Men J."/>
            <person name="Lv X."/>
            <person name="Huang L."/>
            <person name="Zhou J."/>
            <person name="Hu Y."/>
            <person name="Li R."/>
            <person name="Zhang F."/>
            <person name="Lei H."/>
            <person name="Li X."/>
            <person name="Hu X."/>
            <person name="Liang C."/>
            <person name="Xu J."/>
            <person name="Wu Z."/>
            <person name="Yu X."/>
        </authorList>
    </citation>
    <scope>NUCLEOTIDE SEQUENCE</scope>
    <source>
        <strain>Henan</strain>
    </source>
</reference>
<accession>G7YH25</accession>
<dbReference type="InterPro" id="IPR036236">
    <property type="entry name" value="Znf_C2H2_sf"/>
</dbReference>
<evidence type="ECO:0000256" key="6">
    <source>
        <dbReference type="ARBA" id="ARBA00023125"/>
    </source>
</evidence>
<dbReference type="GO" id="GO:0006357">
    <property type="term" value="P:regulation of transcription by RNA polymerase II"/>
    <property type="evidence" value="ECO:0007669"/>
    <property type="project" value="TreeGrafter"/>
</dbReference>
<keyword evidence="7" id="KW-0539">Nucleus</keyword>
<dbReference type="SUPFAM" id="SSF57667">
    <property type="entry name" value="beta-beta-alpha zinc fingers"/>
    <property type="match status" value="2"/>
</dbReference>
<evidence type="ECO:0000256" key="1">
    <source>
        <dbReference type="ARBA" id="ARBA00004123"/>
    </source>
</evidence>
<feature type="domain" description="C2H2-type" evidence="9">
    <location>
        <begin position="403"/>
        <end position="431"/>
    </location>
</feature>
<feature type="domain" description="C2H2-type" evidence="9">
    <location>
        <begin position="375"/>
        <end position="402"/>
    </location>
</feature>
<evidence type="ECO:0000256" key="3">
    <source>
        <dbReference type="ARBA" id="ARBA00022737"/>
    </source>
</evidence>
<keyword evidence="2" id="KW-0479">Metal-binding</keyword>
<dbReference type="SMART" id="SM00355">
    <property type="entry name" value="ZnF_C2H2"/>
    <property type="match status" value="5"/>
</dbReference>
<comment type="subcellular location">
    <subcellularLocation>
        <location evidence="1">Nucleus</location>
    </subcellularLocation>
</comment>
<dbReference type="GO" id="GO:0005634">
    <property type="term" value="C:nucleus"/>
    <property type="evidence" value="ECO:0007669"/>
    <property type="project" value="UniProtKB-SubCell"/>
</dbReference>
<feature type="domain" description="C2H2-type" evidence="9">
    <location>
        <begin position="453"/>
        <end position="476"/>
    </location>
</feature>
<evidence type="ECO:0000256" key="2">
    <source>
        <dbReference type="ARBA" id="ARBA00022723"/>
    </source>
</evidence>
<keyword evidence="11" id="KW-1185">Reference proteome</keyword>
<dbReference type="PROSITE" id="PS50157">
    <property type="entry name" value="ZINC_FINGER_C2H2_2"/>
    <property type="match status" value="4"/>
</dbReference>
<dbReference type="Proteomes" id="UP000008909">
    <property type="component" value="Unassembled WGS sequence"/>
</dbReference>
<evidence type="ECO:0000313" key="10">
    <source>
        <dbReference type="EMBL" id="GAA52258.1"/>
    </source>
</evidence>
<evidence type="ECO:0000256" key="7">
    <source>
        <dbReference type="ARBA" id="ARBA00023242"/>
    </source>
</evidence>
<dbReference type="GO" id="GO:0008270">
    <property type="term" value="F:zinc ion binding"/>
    <property type="evidence" value="ECO:0007669"/>
    <property type="project" value="UniProtKB-KW"/>
</dbReference>
<feature type="domain" description="C2H2-type" evidence="9">
    <location>
        <begin position="312"/>
        <end position="339"/>
    </location>
</feature>
<evidence type="ECO:0000256" key="5">
    <source>
        <dbReference type="ARBA" id="ARBA00022833"/>
    </source>
</evidence>
<organism evidence="10 11">
    <name type="scientific">Clonorchis sinensis</name>
    <name type="common">Chinese liver fluke</name>
    <dbReference type="NCBI Taxonomy" id="79923"/>
    <lineage>
        <taxon>Eukaryota</taxon>
        <taxon>Metazoa</taxon>
        <taxon>Spiralia</taxon>
        <taxon>Lophotrochozoa</taxon>
        <taxon>Platyhelminthes</taxon>
        <taxon>Trematoda</taxon>
        <taxon>Digenea</taxon>
        <taxon>Opisthorchiida</taxon>
        <taxon>Opisthorchiata</taxon>
        <taxon>Opisthorchiidae</taxon>
        <taxon>Clonorchis</taxon>
    </lineage>
</organism>
<dbReference type="PANTHER" id="PTHR24404:SF114">
    <property type="entry name" value="KLUMPFUSS, ISOFORM B-RELATED"/>
    <property type="match status" value="1"/>
</dbReference>
<sequence length="476" mass="54890">MWLKAPKFVDTASGYSHATVVTQVQHAHIKHHIAYHITIPMQHLPKAVYPISILYIHMRSHLAVKRYHCVACGRENEHGFKFERGCFAFDRNVAPGDPDTVPDSASTKNTRKRVSNRFRWQEHGLLCLLDCNRKNSNENSERTLDCTTTRILTHNSCRTRIDLHKSTHWLRLEHARISTAQQRANAFSSSRIEAERKQTQPRRFSLTWIRSLLGIVSRNVERTTSTGTFRNDISTDTTQQNSQVAPGWLSWTESHSYSGDGSNSGRYSGLTETIETQRCPAERGKRIEQPLPVREMYDSHSHPTYEAACRLRSCPACGNSFTHFFGLMIHMLKHRKTKDALCELCGFQFSCTKNLQLHMYKTHASNIVMPPKSQLQCSICRKSFIFKSILEIHMRSHSAAKPYKCATCGKTYKHAFNLKRHNTIQRAKETPLQCPHTTELGRHCDAQCRQQDLFCIFCKKSYSNKFCLKRHQLMIH</sequence>
<reference evidence="10" key="1">
    <citation type="journal article" date="2011" name="Genome Biol.">
        <title>The draft genome of the carcinogenic human liver fluke Clonorchis sinensis.</title>
        <authorList>
            <person name="Wang X."/>
            <person name="Chen W."/>
            <person name="Huang Y."/>
            <person name="Sun J."/>
            <person name="Men J."/>
            <person name="Liu H."/>
            <person name="Luo F."/>
            <person name="Guo L."/>
            <person name="Lv X."/>
            <person name="Deng C."/>
            <person name="Zhou C."/>
            <person name="Fan Y."/>
            <person name="Li X."/>
            <person name="Huang L."/>
            <person name="Hu Y."/>
            <person name="Liang C."/>
            <person name="Hu X."/>
            <person name="Xu J."/>
            <person name="Yu X."/>
        </authorList>
    </citation>
    <scope>NUCLEOTIDE SEQUENCE [LARGE SCALE GENOMIC DNA]</scope>
    <source>
        <strain evidence="10">Henan</strain>
    </source>
</reference>
<feature type="non-terminal residue" evidence="10">
    <location>
        <position position="476"/>
    </location>
</feature>